<dbReference type="GO" id="GO:0016779">
    <property type="term" value="F:nucleotidyltransferase activity"/>
    <property type="evidence" value="ECO:0007669"/>
    <property type="project" value="UniProtKB-KW"/>
</dbReference>
<keyword evidence="3 9" id="KW-0808">Transferase</keyword>
<evidence type="ECO:0000313" key="12">
    <source>
        <dbReference type="EMBL" id="SEM51403.1"/>
    </source>
</evidence>
<dbReference type="PIRSF" id="PIRSF000774">
    <property type="entry name" value="RpoN"/>
    <property type="match status" value="1"/>
</dbReference>
<evidence type="ECO:0000256" key="4">
    <source>
        <dbReference type="ARBA" id="ARBA00022695"/>
    </source>
</evidence>
<evidence type="ECO:0000256" key="9">
    <source>
        <dbReference type="PIRNR" id="PIRNR000774"/>
    </source>
</evidence>
<dbReference type="InterPro" id="IPR000394">
    <property type="entry name" value="RNA_pol_sigma_54"/>
</dbReference>
<dbReference type="PRINTS" id="PR00045">
    <property type="entry name" value="SIGMA54FCT"/>
</dbReference>
<evidence type="ECO:0000259" key="11">
    <source>
        <dbReference type="Pfam" id="PF04963"/>
    </source>
</evidence>
<dbReference type="GO" id="GO:0016987">
    <property type="term" value="F:sigma factor activity"/>
    <property type="evidence" value="ECO:0007669"/>
    <property type="project" value="UniProtKB-KW"/>
</dbReference>
<keyword evidence="4 9" id="KW-0548">Nucleotidyltransferase</keyword>
<evidence type="ECO:0000256" key="7">
    <source>
        <dbReference type="ARBA" id="ARBA00023125"/>
    </source>
</evidence>
<dbReference type="InterPro" id="IPR038709">
    <property type="entry name" value="RpoN_core-bd_sf"/>
</dbReference>
<dbReference type="Pfam" id="PF04963">
    <property type="entry name" value="Sigma54_CBD"/>
    <property type="match status" value="1"/>
</dbReference>
<feature type="domain" description="RNA polymerase sigma factor 54 DNA-binding" evidence="10">
    <location>
        <begin position="255"/>
        <end position="412"/>
    </location>
</feature>
<dbReference type="NCBIfam" id="TIGR02395">
    <property type="entry name" value="rpoN_sigma"/>
    <property type="match status" value="1"/>
</dbReference>
<dbReference type="PANTHER" id="PTHR32248">
    <property type="entry name" value="RNA POLYMERASE SIGMA-54 FACTOR"/>
    <property type="match status" value="1"/>
</dbReference>
<dbReference type="Pfam" id="PF04552">
    <property type="entry name" value="Sigma54_DBD"/>
    <property type="match status" value="1"/>
</dbReference>
<proteinExistence type="inferred from homology"/>
<reference evidence="12 13" key="1">
    <citation type="submission" date="2016-10" db="EMBL/GenBank/DDBJ databases">
        <authorList>
            <person name="de Groot N.N."/>
        </authorList>
    </citation>
    <scope>NUCLEOTIDE SEQUENCE [LARGE SCALE GENOMIC DNA]</scope>
    <source>
        <strain evidence="12 13">DSM 3857</strain>
    </source>
</reference>
<dbReference type="Gene3D" id="1.10.10.1330">
    <property type="entry name" value="RNA polymerase sigma-54 factor, core-binding domain"/>
    <property type="match status" value="1"/>
</dbReference>
<comment type="similarity">
    <text evidence="1 9">Belongs to the sigma-54 factor family.</text>
</comment>
<dbReference type="STRING" id="933059.SAMN04488103_101355"/>
<evidence type="ECO:0000313" key="13">
    <source>
        <dbReference type="Proteomes" id="UP000198761"/>
    </source>
</evidence>
<evidence type="ECO:0000256" key="8">
    <source>
        <dbReference type="ARBA" id="ARBA00023163"/>
    </source>
</evidence>
<dbReference type="PANTHER" id="PTHR32248:SF4">
    <property type="entry name" value="RNA POLYMERASE SIGMA-54 FACTOR"/>
    <property type="match status" value="1"/>
</dbReference>
<dbReference type="GO" id="GO:0000428">
    <property type="term" value="C:DNA-directed RNA polymerase complex"/>
    <property type="evidence" value="ECO:0007669"/>
    <property type="project" value="UniProtKB-KW"/>
</dbReference>
<keyword evidence="13" id="KW-1185">Reference proteome</keyword>
<dbReference type="RefSeq" id="WP_175481994.1">
    <property type="nucleotide sequence ID" value="NZ_FOCE01000001.1"/>
</dbReference>
<dbReference type="EMBL" id="FOCE01000001">
    <property type="protein sequence ID" value="SEM51403.1"/>
    <property type="molecule type" value="Genomic_DNA"/>
</dbReference>
<dbReference type="PROSITE" id="PS50044">
    <property type="entry name" value="SIGMA54_3"/>
    <property type="match status" value="1"/>
</dbReference>
<gene>
    <name evidence="12" type="ORF">SAMN04488103_101355</name>
</gene>
<accession>A0A1H7YZG4</accession>
<dbReference type="GO" id="GO:0001216">
    <property type="term" value="F:DNA-binding transcription activator activity"/>
    <property type="evidence" value="ECO:0007669"/>
    <property type="project" value="InterPro"/>
</dbReference>
<dbReference type="Gene3D" id="1.10.10.60">
    <property type="entry name" value="Homeodomain-like"/>
    <property type="match status" value="1"/>
</dbReference>
<sequence>MALSSRQTHSLRQTLSAWQLQAISLLQLTNEGLQAHLQRRAESNPLIRLRMPMGAAPLGFEDDQPQAASGLQEHVLAQIRLMISDPATLRFAMAFVEALDANGWLDRPLSDIAQAAGRSQPEARALLTRLQTVEPTGLFARDLRECLALQASERGQLTPAMAAVLDRLPLLASGGLRAVADATGLPPEEVQLCLGRIRRMDPKPGAQFGGDTQPLREPDLLVTRGAEGWRIELNRATLPAISLPPRSTTQADAKLRAARAEAEWLANVLERRNRTVLSVATEVLRRQEAFLEEGPGALIALRQAEVAAVLGLHGSTISRVSRHLLIATPHGMRTLCSFFDAAPLAARDLVAAPSSDAIRHRLRQIIAAESPAAPLSDAALATALAREGKPLARRTVTKFRQELGIPTMLSRRGGAAPLAGLRL</sequence>
<evidence type="ECO:0000256" key="5">
    <source>
        <dbReference type="ARBA" id="ARBA00023015"/>
    </source>
</evidence>
<dbReference type="Pfam" id="PF00309">
    <property type="entry name" value="Sigma54_AID"/>
    <property type="match status" value="1"/>
</dbReference>
<evidence type="ECO:0000256" key="3">
    <source>
        <dbReference type="ARBA" id="ARBA00022679"/>
    </source>
</evidence>
<evidence type="ECO:0000259" key="10">
    <source>
        <dbReference type="Pfam" id="PF04552"/>
    </source>
</evidence>
<keyword evidence="5 9" id="KW-0805">Transcription regulation</keyword>
<keyword evidence="2 9" id="KW-0240">DNA-directed RNA polymerase</keyword>
<keyword evidence="8 9" id="KW-0804">Transcription</keyword>
<dbReference type="AlphaFoldDB" id="A0A1H7YZG4"/>
<dbReference type="InterPro" id="IPR007046">
    <property type="entry name" value="RNA_pol_sigma_54_core-bd"/>
</dbReference>
<organism evidence="12 13">
    <name type="scientific">Gemmobacter aquatilis</name>
    <dbReference type="NCBI Taxonomy" id="933059"/>
    <lineage>
        <taxon>Bacteria</taxon>
        <taxon>Pseudomonadati</taxon>
        <taxon>Pseudomonadota</taxon>
        <taxon>Alphaproteobacteria</taxon>
        <taxon>Rhodobacterales</taxon>
        <taxon>Paracoccaceae</taxon>
        <taxon>Gemmobacter</taxon>
    </lineage>
</organism>
<comment type="function">
    <text evidence="9">Sigma factors are initiation factors that promote the attachment of RNA polymerase to specific initiation sites and are then released.</text>
</comment>
<keyword evidence="7 9" id="KW-0238">DNA-binding</keyword>
<dbReference type="GO" id="GO:0006352">
    <property type="term" value="P:DNA-templated transcription initiation"/>
    <property type="evidence" value="ECO:0007669"/>
    <property type="project" value="InterPro"/>
</dbReference>
<dbReference type="InterPro" id="IPR007634">
    <property type="entry name" value="RNA_pol_sigma_54_DNA-bd"/>
</dbReference>
<feature type="domain" description="RNA polymerase sigma factor 54 core-binding" evidence="11">
    <location>
        <begin position="67"/>
        <end position="243"/>
    </location>
</feature>
<dbReference type="GO" id="GO:0003677">
    <property type="term" value="F:DNA binding"/>
    <property type="evidence" value="ECO:0007669"/>
    <property type="project" value="UniProtKB-KW"/>
</dbReference>
<evidence type="ECO:0000256" key="6">
    <source>
        <dbReference type="ARBA" id="ARBA00023082"/>
    </source>
</evidence>
<name>A0A1H7YZG4_9RHOB</name>
<evidence type="ECO:0000256" key="2">
    <source>
        <dbReference type="ARBA" id="ARBA00022478"/>
    </source>
</evidence>
<keyword evidence="6 9" id="KW-0731">Sigma factor</keyword>
<evidence type="ECO:0000256" key="1">
    <source>
        <dbReference type="ARBA" id="ARBA00008798"/>
    </source>
</evidence>
<dbReference type="Proteomes" id="UP000198761">
    <property type="component" value="Unassembled WGS sequence"/>
</dbReference>
<protein>
    <recommendedName>
        <fullName evidence="9">RNA polymerase sigma-54 factor</fullName>
    </recommendedName>
</protein>